<dbReference type="Gene3D" id="3.30.420.10">
    <property type="entry name" value="Ribonuclease H-like superfamily/Ribonuclease H"/>
    <property type="match status" value="1"/>
</dbReference>
<name>A0AAD7RD66_9TELE</name>
<dbReference type="GO" id="GO:0003676">
    <property type="term" value="F:nucleic acid binding"/>
    <property type="evidence" value="ECO:0007669"/>
    <property type="project" value="InterPro"/>
</dbReference>
<accession>A0AAD7RD66</accession>
<dbReference type="EMBL" id="JAINUG010000336">
    <property type="protein sequence ID" value="KAJ8377920.1"/>
    <property type="molecule type" value="Genomic_DNA"/>
</dbReference>
<comment type="caution">
    <text evidence="1">The sequence shown here is derived from an EMBL/GenBank/DDBJ whole genome shotgun (WGS) entry which is preliminary data.</text>
</comment>
<proteinExistence type="predicted"/>
<dbReference type="InterPro" id="IPR036397">
    <property type="entry name" value="RNaseH_sf"/>
</dbReference>
<protein>
    <submittedName>
        <fullName evidence="1">Uncharacterized protein</fullName>
    </submittedName>
</protein>
<dbReference type="Proteomes" id="UP001221898">
    <property type="component" value="Unassembled WGS sequence"/>
</dbReference>
<keyword evidence="2" id="KW-1185">Reference proteome</keyword>
<organism evidence="1 2">
    <name type="scientific">Aldrovandia affinis</name>
    <dbReference type="NCBI Taxonomy" id="143900"/>
    <lineage>
        <taxon>Eukaryota</taxon>
        <taxon>Metazoa</taxon>
        <taxon>Chordata</taxon>
        <taxon>Craniata</taxon>
        <taxon>Vertebrata</taxon>
        <taxon>Euteleostomi</taxon>
        <taxon>Actinopterygii</taxon>
        <taxon>Neopterygii</taxon>
        <taxon>Teleostei</taxon>
        <taxon>Notacanthiformes</taxon>
        <taxon>Halosauridae</taxon>
        <taxon>Aldrovandia</taxon>
    </lineage>
</organism>
<dbReference type="AlphaFoldDB" id="A0AAD7RD66"/>
<evidence type="ECO:0000313" key="2">
    <source>
        <dbReference type="Proteomes" id="UP001221898"/>
    </source>
</evidence>
<reference evidence="1" key="1">
    <citation type="journal article" date="2023" name="Science">
        <title>Genome structures resolve the early diversification of teleost fishes.</title>
        <authorList>
            <person name="Parey E."/>
            <person name="Louis A."/>
            <person name="Montfort J."/>
            <person name="Bouchez O."/>
            <person name="Roques C."/>
            <person name="Iampietro C."/>
            <person name="Lluch J."/>
            <person name="Castinel A."/>
            <person name="Donnadieu C."/>
            <person name="Desvignes T."/>
            <person name="Floi Bucao C."/>
            <person name="Jouanno E."/>
            <person name="Wen M."/>
            <person name="Mejri S."/>
            <person name="Dirks R."/>
            <person name="Jansen H."/>
            <person name="Henkel C."/>
            <person name="Chen W.J."/>
            <person name="Zahm M."/>
            <person name="Cabau C."/>
            <person name="Klopp C."/>
            <person name="Thompson A.W."/>
            <person name="Robinson-Rechavi M."/>
            <person name="Braasch I."/>
            <person name="Lecointre G."/>
            <person name="Bobe J."/>
            <person name="Postlethwait J.H."/>
            <person name="Berthelot C."/>
            <person name="Roest Crollius H."/>
            <person name="Guiguen Y."/>
        </authorList>
    </citation>
    <scope>NUCLEOTIDE SEQUENCE</scope>
    <source>
        <strain evidence="1">NC1722</strain>
    </source>
</reference>
<sequence>MSLLVMEGDGEPHSCEQLVENFSKPRPDLADTPLPNSDLVYFVDGSAQRDRTTGEPLVAYAVCSAYYTVESGRLPSHLIRDFCSDSCLYIGRG</sequence>
<gene>
    <name evidence="1" type="ORF">AAFF_G00249830</name>
</gene>
<evidence type="ECO:0000313" key="1">
    <source>
        <dbReference type="EMBL" id="KAJ8377920.1"/>
    </source>
</evidence>